<dbReference type="PROSITE" id="PS51257">
    <property type="entry name" value="PROKAR_LIPOPROTEIN"/>
    <property type="match status" value="1"/>
</dbReference>
<evidence type="ECO:0008006" key="3">
    <source>
        <dbReference type="Google" id="ProtNLM"/>
    </source>
</evidence>
<evidence type="ECO:0000313" key="2">
    <source>
        <dbReference type="Proteomes" id="UP000518300"/>
    </source>
</evidence>
<keyword evidence="2" id="KW-1185">Reference proteome</keyword>
<dbReference type="Proteomes" id="UP000518300">
    <property type="component" value="Unassembled WGS sequence"/>
</dbReference>
<dbReference type="RefSeq" id="WP_169344648.1">
    <property type="nucleotide sequence ID" value="NZ_JABBJJ010000037.1"/>
</dbReference>
<comment type="caution">
    <text evidence="1">The sequence shown here is derived from an EMBL/GenBank/DDBJ whole genome shotgun (WGS) entry which is preliminary data.</text>
</comment>
<dbReference type="AlphaFoldDB" id="A0A848LET4"/>
<evidence type="ECO:0000313" key="1">
    <source>
        <dbReference type="EMBL" id="NMO15355.1"/>
    </source>
</evidence>
<gene>
    <name evidence="1" type="ORF">HG543_10880</name>
</gene>
<organism evidence="1 2">
    <name type="scientific">Pyxidicoccus fallax</name>
    <dbReference type="NCBI Taxonomy" id="394095"/>
    <lineage>
        <taxon>Bacteria</taxon>
        <taxon>Pseudomonadati</taxon>
        <taxon>Myxococcota</taxon>
        <taxon>Myxococcia</taxon>
        <taxon>Myxococcales</taxon>
        <taxon>Cystobacterineae</taxon>
        <taxon>Myxococcaceae</taxon>
        <taxon>Pyxidicoccus</taxon>
    </lineage>
</organism>
<protein>
    <recommendedName>
        <fullName evidence="3">Lipoprotein</fullName>
    </recommendedName>
</protein>
<name>A0A848LET4_9BACT</name>
<dbReference type="EMBL" id="JABBJJ010000037">
    <property type="protein sequence ID" value="NMO15355.1"/>
    <property type="molecule type" value="Genomic_DNA"/>
</dbReference>
<accession>A0A848LET4</accession>
<proteinExistence type="predicted"/>
<sequence>MSASRFMKACLVVGSAVLVACGTDLEAPLPEQEAPGAVDGVRAETVDCMLLEHHFMNPGACMPVEYFKQAAAEHCNRVGLWTGNYVFPQAQNQACGCTTGACYFGYSCCMEWK</sequence>
<reference evidence="1 2" key="1">
    <citation type="submission" date="2020-04" db="EMBL/GenBank/DDBJ databases">
        <title>Draft genome of Pyxidicoccus fallax type strain.</title>
        <authorList>
            <person name="Whitworth D.E."/>
        </authorList>
    </citation>
    <scope>NUCLEOTIDE SEQUENCE [LARGE SCALE GENOMIC DNA]</scope>
    <source>
        <strain evidence="1 2">DSM 14698</strain>
    </source>
</reference>